<name>A0A9K3M5D8_9STRA</name>
<dbReference type="GO" id="GO:0030322">
    <property type="term" value="P:stabilization of membrane potential"/>
    <property type="evidence" value="ECO:0007669"/>
    <property type="project" value="TreeGrafter"/>
</dbReference>
<dbReference type="InterPro" id="IPR003280">
    <property type="entry name" value="2pore_dom_K_chnl"/>
</dbReference>
<dbReference type="GO" id="GO:0005886">
    <property type="term" value="C:plasma membrane"/>
    <property type="evidence" value="ECO:0007669"/>
    <property type="project" value="TreeGrafter"/>
</dbReference>
<keyword evidence="2" id="KW-0813">Transport</keyword>
<accession>A0A9K3M5D8</accession>
<feature type="region of interest" description="Disordered" evidence="8">
    <location>
        <begin position="54"/>
        <end position="128"/>
    </location>
</feature>
<dbReference type="Pfam" id="PF07885">
    <property type="entry name" value="Ion_trans_2"/>
    <property type="match status" value="1"/>
</dbReference>
<dbReference type="EMBL" id="JAGRRH010000003">
    <property type="protein sequence ID" value="KAG7372391.1"/>
    <property type="molecule type" value="Genomic_DNA"/>
</dbReference>
<dbReference type="PANTHER" id="PTHR11003:SF345">
    <property type="entry name" value="TWIK FAMILY OF POTASSIUM CHANNELS PROTEIN 18"/>
    <property type="match status" value="1"/>
</dbReference>
<keyword evidence="6 9" id="KW-0472">Membrane</keyword>
<gene>
    <name evidence="11" type="ORF">IV203_018534</name>
</gene>
<organism evidence="11 12">
    <name type="scientific">Nitzschia inconspicua</name>
    <dbReference type="NCBI Taxonomy" id="303405"/>
    <lineage>
        <taxon>Eukaryota</taxon>
        <taxon>Sar</taxon>
        <taxon>Stramenopiles</taxon>
        <taxon>Ochrophyta</taxon>
        <taxon>Bacillariophyta</taxon>
        <taxon>Bacillariophyceae</taxon>
        <taxon>Bacillariophycidae</taxon>
        <taxon>Bacillariales</taxon>
        <taxon>Bacillariaceae</taxon>
        <taxon>Nitzschia</taxon>
    </lineage>
</organism>
<dbReference type="AlphaFoldDB" id="A0A9K3M5D8"/>
<evidence type="ECO:0000256" key="8">
    <source>
        <dbReference type="SAM" id="MobiDB-lite"/>
    </source>
</evidence>
<protein>
    <submittedName>
        <fullName evidence="11">Ion channel</fullName>
    </submittedName>
</protein>
<keyword evidence="12" id="KW-1185">Reference proteome</keyword>
<dbReference type="GO" id="GO:0022841">
    <property type="term" value="F:potassium ion leak channel activity"/>
    <property type="evidence" value="ECO:0007669"/>
    <property type="project" value="TreeGrafter"/>
</dbReference>
<keyword evidence="7" id="KW-0407">Ion channel</keyword>
<evidence type="ECO:0000256" key="1">
    <source>
        <dbReference type="ARBA" id="ARBA00004141"/>
    </source>
</evidence>
<dbReference type="PANTHER" id="PTHR11003">
    <property type="entry name" value="POTASSIUM CHANNEL, SUBFAMILY K"/>
    <property type="match status" value="1"/>
</dbReference>
<evidence type="ECO:0000256" key="5">
    <source>
        <dbReference type="ARBA" id="ARBA00023065"/>
    </source>
</evidence>
<keyword evidence="5" id="KW-0406">Ion transport</keyword>
<evidence type="ECO:0000256" key="2">
    <source>
        <dbReference type="ARBA" id="ARBA00022448"/>
    </source>
</evidence>
<dbReference type="Proteomes" id="UP000693970">
    <property type="component" value="Unassembled WGS sequence"/>
</dbReference>
<evidence type="ECO:0000256" key="7">
    <source>
        <dbReference type="ARBA" id="ARBA00023303"/>
    </source>
</evidence>
<evidence type="ECO:0000259" key="10">
    <source>
        <dbReference type="Pfam" id="PF07885"/>
    </source>
</evidence>
<reference evidence="11" key="1">
    <citation type="journal article" date="2021" name="Sci. Rep.">
        <title>Diploid genomic architecture of Nitzschia inconspicua, an elite biomass production diatom.</title>
        <authorList>
            <person name="Oliver A."/>
            <person name="Podell S."/>
            <person name="Pinowska A."/>
            <person name="Traller J.C."/>
            <person name="Smith S.R."/>
            <person name="McClure R."/>
            <person name="Beliaev A."/>
            <person name="Bohutskyi P."/>
            <person name="Hill E.A."/>
            <person name="Rabines A."/>
            <person name="Zheng H."/>
            <person name="Allen L.Z."/>
            <person name="Kuo A."/>
            <person name="Grigoriev I.V."/>
            <person name="Allen A.E."/>
            <person name="Hazlebeck D."/>
            <person name="Allen E.E."/>
        </authorList>
    </citation>
    <scope>NUCLEOTIDE SEQUENCE</scope>
    <source>
        <strain evidence="11">Hildebrandi</strain>
    </source>
</reference>
<comment type="subcellular location">
    <subcellularLocation>
        <location evidence="1">Membrane</location>
        <topology evidence="1">Multi-pass membrane protein</topology>
    </subcellularLocation>
</comment>
<feature type="domain" description="Potassium channel" evidence="10">
    <location>
        <begin position="215"/>
        <end position="268"/>
    </location>
</feature>
<dbReference type="OrthoDB" id="297496at2759"/>
<reference evidence="11" key="2">
    <citation type="submission" date="2021-04" db="EMBL/GenBank/DDBJ databases">
        <authorList>
            <person name="Podell S."/>
        </authorList>
    </citation>
    <scope>NUCLEOTIDE SEQUENCE</scope>
    <source>
        <strain evidence="11">Hildebrandi</strain>
    </source>
</reference>
<evidence type="ECO:0000256" key="6">
    <source>
        <dbReference type="ARBA" id="ARBA00023136"/>
    </source>
</evidence>
<evidence type="ECO:0000313" key="11">
    <source>
        <dbReference type="EMBL" id="KAG7372391.1"/>
    </source>
</evidence>
<feature type="compositionally biased region" description="Low complexity" evidence="8">
    <location>
        <begin position="112"/>
        <end position="128"/>
    </location>
</feature>
<feature type="transmembrane region" description="Helical" evidence="9">
    <location>
        <begin position="211"/>
        <end position="232"/>
    </location>
</feature>
<feature type="compositionally biased region" description="Polar residues" evidence="8">
    <location>
        <begin position="97"/>
        <end position="106"/>
    </location>
</feature>
<feature type="compositionally biased region" description="Polar residues" evidence="8">
    <location>
        <begin position="17"/>
        <end position="31"/>
    </location>
</feature>
<evidence type="ECO:0000256" key="9">
    <source>
        <dbReference type="SAM" id="Phobius"/>
    </source>
</evidence>
<evidence type="ECO:0000313" key="12">
    <source>
        <dbReference type="Proteomes" id="UP000693970"/>
    </source>
</evidence>
<comment type="caution">
    <text evidence="11">The sequence shown here is derived from an EMBL/GenBank/DDBJ whole genome shotgun (WGS) entry which is preliminary data.</text>
</comment>
<dbReference type="GO" id="GO:0015271">
    <property type="term" value="F:outward rectifier potassium channel activity"/>
    <property type="evidence" value="ECO:0007669"/>
    <property type="project" value="TreeGrafter"/>
</dbReference>
<feature type="region of interest" description="Disordered" evidence="8">
    <location>
        <begin position="1"/>
        <end position="36"/>
    </location>
</feature>
<sequence length="269" mass="30723">MMMSKIPSRRRSSSTSLNRTDVEQQPATNSECHGYKQSMLRRHAMLLSTRRSLSGSNFHIPSRRVRRLPQTEKSREGYPTTPEQLRNEETPLLERSAQPQPSPSNKMDTKRSNSSSSTSSSPSNWDSRPSLLQILQGRKQQKQKHWDKIREQIHQGTFLVSEVRSKDSELLDLEDEENDNYGMNSSSKTVEELRQQAIENFQKGSTFSPQLCLLAILLYMIIAVFMFCLVLEPQWTVIDSCYFAVATFTTLGYGDLTPTSNLSVMFTTV</sequence>
<keyword evidence="4 9" id="KW-1133">Transmembrane helix</keyword>
<proteinExistence type="predicted"/>
<dbReference type="InterPro" id="IPR013099">
    <property type="entry name" value="K_chnl_dom"/>
</dbReference>
<evidence type="ECO:0000256" key="4">
    <source>
        <dbReference type="ARBA" id="ARBA00022989"/>
    </source>
</evidence>
<keyword evidence="3 9" id="KW-0812">Transmembrane</keyword>
<evidence type="ECO:0000256" key="3">
    <source>
        <dbReference type="ARBA" id="ARBA00022692"/>
    </source>
</evidence>